<dbReference type="InterPro" id="IPR032675">
    <property type="entry name" value="LRR_dom_sf"/>
</dbReference>
<keyword evidence="9" id="KW-1185">Reference proteome</keyword>
<dbReference type="AlphaFoldDB" id="A0AAD8TV50"/>
<reference evidence="8" key="1">
    <citation type="submission" date="2023-07" db="EMBL/GenBank/DDBJ databases">
        <title>A chromosome-level genome assembly of Lolium multiflorum.</title>
        <authorList>
            <person name="Chen Y."/>
            <person name="Copetti D."/>
            <person name="Kolliker R."/>
            <person name="Studer B."/>
        </authorList>
    </citation>
    <scope>NUCLEOTIDE SEQUENCE</scope>
    <source>
        <strain evidence="8">02402/16</strain>
        <tissue evidence="8">Leaf</tissue>
    </source>
</reference>
<organism evidence="8 9">
    <name type="scientific">Lolium multiflorum</name>
    <name type="common">Italian ryegrass</name>
    <name type="synonym">Lolium perenne subsp. multiflorum</name>
    <dbReference type="NCBI Taxonomy" id="4521"/>
    <lineage>
        <taxon>Eukaryota</taxon>
        <taxon>Viridiplantae</taxon>
        <taxon>Streptophyta</taxon>
        <taxon>Embryophyta</taxon>
        <taxon>Tracheophyta</taxon>
        <taxon>Spermatophyta</taxon>
        <taxon>Magnoliopsida</taxon>
        <taxon>Liliopsida</taxon>
        <taxon>Poales</taxon>
        <taxon>Poaceae</taxon>
        <taxon>BOP clade</taxon>
        <taxon>Pooideae</taxon>
        <taxon>Poodae</taxon>
        <taxon>Poeae</taxon>
        <taxon>Poeae Chloroplast Group 2 (Poeae type)</taxon>
        <taxon>Loliodinae</taxon>
        <taxon>Loliinae</taxon>
        <taxon>Lolium</taxon>
    </lineage>
</organism>
<evidence type="ECO:0000259" key="7">
    <source>
        <dbReference type="Pfam" id="PF08263"/>
    </source>
</evidence>
<sequence length="289" mass="31027">MVNDQATCKRGSATPPHTKDLLILVIDADPSEQDAVIKEDITPRVALVAPQIEADVMESMVRNNKICLLILFMLLICTCGRTISPQSKAESEAKALLTWKSTFMFSDANYSSPLWSWSPATSTCSSWSGIKCNAAGHITQLTVPGAGITGTLDAFDFITFLALTSLNLSGNHLMGTIPANVSLLTSLTSLDLSNNNLTGGIPVALGTLHHLRVLLLRDNPLGGPIPASLAKLGALQRLDLQAAHLVDKIPVELGHLGALTFLDLSRNNLSGGLPPSFPRMREMREFYLS</sequence>
<proteinExistence type="predicted"/>
<dbReference type="PRINTS" id="PR00019">
    <property type="entry name" value="LEURICHRPT"/>
</dbReference>
<keyword evidence="2" id="KW-0433">Leucine-rich repeat</keyword>
<evidence type="ECO:0000313" key="8">
    <source>
        <dbReference type="EMBL" id="KAK1692655.1"/>
    </source>
</evidence>
<comment type="subcellular location">
    <subcellularLocation>
        <location evidence="1">Membrane</location>
    </subcellularLocation>
</comment>
<keyword evidence="3" id="KW-0732">Signal</keyword>
<dbReference type="Gene3D" id="3.80.10.10">
    <property type="entry name" value="Ribonuclease Inhibitor"/>
    <property type="match status" value="1"/>
</dbReference>
<protein>
    <recommendedName>
        <fullName evidence="7">Leucine-rich repeat-containing N-terminal plant-type domain-containing protein</fullName>
    </recommendedName>
</protein>
<dbReference type="PANTHER" id="PTHR47988">
    <property type="entry name" value="SOMATIC EMBRYOGENESIS RECEPTOR KINASE 1"/>
    <property type="match status" value="1"/>
</dbReference>
<feature type="transmembrane region" description="Helical" evidence="6">
    <location>
        <begin position="66"/>
        <end position="84"/>
    </location>
</feature>
<evidence type="ECO:0000256" key="5">
    <source>
        <dbReference type="ARBA" id="ARBA00023136"/>
    </source>
</evidence>
<dbReference type="EMBL" id="JAUUTY010000001">
    <property type="protein sequence ID" value="KAK1692655.1"/>
    <property type="molecule type" value="Genomic_DNA"/>
</dbReference>
<keyword evidence="6" id="KW-0812">Transmembrane</keyword>
<evidence type="ECO:0000256" key="6">
    <source>
        <dbReference type="SAM" id="Phobius"/>
    </source>
</evidence>
<name>A0AAD8TV50_LOLMU</name>
<dbReference type="FunFam" id="3.80.10.10:FF:000400">
    <property type="entry name" value="Nuclear pore complex protein NUP107"/>
    <property type="match status" value="1"/>
</dbReference>
<dbReference type="Proteomes" id="UP001231189">
    <property type="component" value="Unassembled WGS sequence"/>
</dbReference>
<dbReference type="Pfam" id="PF13855">
    <property type="entry name" value="LRR_8"/>
    <property type="match status" value="1"/>
</dbReference>
<dbReference type="Pfam" id="PF08263">
    <property type="entry name" value="LRRNT_2"/>
    <property type="match status" value="1"/>
</dbReference>
<gene>
    <name evidence="8" type="ORF">QYE76_009352</name>
</gene>
<keyword evidence="5 6" id="KW-0472">Membrane</keyword>
<evidence type="ECO:0000256" key="2">
    <source>
        <dbReference type="ARBA" id="ARBA00022614"/>
    </source>
</evidence>
<dbReference type="GO" id="GO:0016020">
    <property type="term" value="C:membrane"/>
    <property type="evidence" value="ECO:0007669"/>
    <property type="project" value="UniProtKB-SubCell"/>
</dbReference>
<feature type="domain" description="Leucine-rich repeat-containing N-terminal plant-type" evidence="7">
    <location>
        <begin position="90"/>
        <end position="133"/>
    </location>
</feature>
<dbReference type="SUPFAM" id="SSF52058">
    <property type="entry name" value="L domain-like"/>
    <property type="match status" value="1"/>
</dbReference>
<evidence type="ECO:0000256" key="4">
    <source>
        <dbReference type="ARBA" id="ARBA00022737"/>
    </source>
</evidence>
<comment type="caution">
    <text evidence="8">The sequence shown here is derived from an EMBL/GenBank/DDBJ whole genome shotgun (WGS) entry which is preliminary data.</text>
</comment>
<evidence type="ECO:0000256" key="3">
    <source>
        <dbReference type="ARBA" id="ARBA00022729"/>
    </source>
</evidence>
<accession>A0AAD8TV50</accession>
<keyword evidence="4" id="KW-0677">Repeat</keyword>
<evidence type="ECO:0000256" key="1">
    <source>
        <dbReference type="ARBA" id="ARBA00004370"/>
    </source>
</evidence>
<dbReference type="InterPro" id="IPR001611">
    <property type="entry name" value="Leu-rich_rpt"/>
</dbReference>
<dbReference type="Pfam" id="PF00560">
    <property type="entry name" value="LRR_1"/>
    <property type="match status" value="1"/>
</dbReference>
<evidence type="ECO:0000313" key="9">
    <source>
        <dbReference type="Proteomes" id="UP001231189"/>
    </source>
</evidence>
<keyword evidence="6" id="KW-1133">Transmembrane helix</keyword>
<dbReference type="InterPro" id="IPR013210">
    <property type="entry name" value="LRR_N_plant-typ"/>
</dbReference>